<feature type="domain" description="GH16" evidence="1">
    <location>
        <begin position="21"/>
        <end position="221"/>
    </location>
</feature>
<dbReference type="GO" id="GO:0004553">
    <property type="term" value="F:hydrolase activity, hydrolyzing O-glycosyl compounds"/>
    <property type="evidence" value="ECO:0007669"/>
    <property type="project" value="InterPro"/>
</dbReference>
<dbReference type="Gene3D" id="2.60.120.200">
    <property type="match status" value="2"/>
</dbReference>
<proteinExistence type="predicted"/>
<dbReference type="PANTHER" id="PTHR10963:SF24">
    <property type="entry name" value="GLYCOSIDASE C21B10.07-RELATED"/>
    <property type="match status" value="1"/>
</dbReference>
<evidence type="ECO:0000259" key="1">
    <source>
        <dbReference type="PROSITE" id="PS51762"/>
    </source>
</evidence>
<dbReference type="Proteomes" id="UP000276215">
    <property type="component" value="Unassembled WGS sequence"/>
</dbReference>
<keyword evidence="3" id="KW-1185">Reference proteome</keyword>
<dbReference type="OrthoDB" id="192832at2759"/>
<evidence type="ECO:0000313" key="2">
    <source>
        <dbReference type="EMBL" id="RPA94687.1"/>
    </source>
</evidence>
<dbReference type="Pfam" id="PF26113">
    <property type="entry name" value="GH16_XgeA"/>
    <property type="match status" value="1"/>
</dbReference>
<name>A0A3N4JBL0_9PEZI</name>
<sequence length="221" mass="24150">MKGIAILSIIGAPLSHVAYTVLQENYTPENFFSKFDFFTGANPTNGFVKYNTGPIRTNTGSVYVGVDYTNSTPNSRPSVRLESNAHFTRGLFVLDLVHTPSTQPTTHSWTFGDNWPNQGEIDIIEGVHTNTQNMMALHTSDGCTGCSAQDTRTNSYGTGFNNIGVGVYAMEWNSQFIKVWYFPRGSIPADALAGNPDYSIPGSIMFDTTFCGDWAGGVWGD</sequence>
<dbReference type="STRING" id="1336337.A0A3N4JBL0"/>
<dbReference type="PANTHER" id="PTHR10963">
    <property type="entry name" value="GLYCOSYL HYDROLASE-RELATED"/>
    <property type="match status" value="1"/>
</dbReference>
<organism evidence="2 3">
    <name type="scientific">Choiromyces venosus 120613-1</name>
    <dbReference type="NCBI Taxonomy" id="1336337"/>
    <lineage>
        <taxon>Eukaryota</taxon>
        <taxon>Fungi</taxon>
        <taxon>Dikarya</taxon>
        <taxon>Ascomycota</taxon>
        <taxon>Pezizomycotina</taxon>
        <taxon>Pezizomycetes</taxon>
        <taxon>Pezizales</taxon>
        <taxon>Tuberaceae</taxon>
        <taxon>Choiromyces</taxon>
    </lineage>
</organism>
<dbReference type="AlphaFoldDB" id="A0A3N4JBL0"/>
<dbReference type="InterPro" id="IPR013320">
    <property type="entry name" value="ConA-like_dom_sf"/>
</dbReference>
<dbReference type="GO" id="GO:0009251">
    <property type="term" value="P:glucan catabolic process"/>
    <property type="evidence" value="ECO:0007669"/>
    <property type="project" value="TreeGrafter"/>
</dbReference>
<evidence type="ECO:0000313" key="3">
    <source>
        <dbReference type="Proteomes" id="UP000276215"/>
    </source>
</evidence>
<accession>A0A3N4JBL0</accession>
<protein>
    <recommendedName>
        <fullName evidence="1">GH16 domain-containing protein</fullName>
    </recommendedName>
</protein>
<dbReference type="SUPFAM" id="SSF49899">
    <property type="entry name" value="Concanavalin A-like lectins/glucanases"/>
    <property type="match status" value="1"/>
</dbReference>
<dbReference type="EMBL" id="ML120434">
    <property type="protein sequence ID" value="RPA94687.1"/>
    <property type="molecule type" value="Genomic_DNA"/>
</dbReference>
<gene>
    <name evidence="2" type="ORF">L873DRAFT_1830186</name>
</gene>
<dbReference type="PROSITE" id="PS51762">
    <property type="entry name" value="GH16_2"/>
    <property type="match status" value="1"/>
</dbReference>
<dbReference type="InterPro" id="IPR000757">
    <property type="entry name" value="Beta-glucanase-like"/>
</dbReference>
<dbReference type="InterPro" id="IPR050546">
    <property type="entry name" value="Glycosyl_Hydrlase_16"/>
</dbReference>
<reference evidence="2 3" key="1">
    <citation type="journal article" date="2018" name="Nat. Ecol. Evol.">
        <title>Pezizomycetes genomes reveal the molecular basis of ectomycorrhizal truffle lifestyle.</title>
        <authorList>
            <person name="Murat C."/>
            <person name="Payen T."/>
            <person name="Noel B."/>
            <person name="Kuo A."/>
            <person name="Morin E."/>
            <person name="Chen J."/>
            <person name="Kohler A."/>
            <person name="Krizsan K."/>
            <person name="Balestrini R."/>
            <person name="Da Silva C."/>
            <person name="Montanini B."/>
            <person name="Hainaut M."/>
            <person name="Levati E."/>
            <person name="Barry K.W."/>
            <person name="Belfiori B."/>
            <person name="Cichocki N."/>
            <person name="Clum A."/>
            <person name="Dockter R.B."/>
            <person name="Fauchery L."/>
            <person name="Guy J."/>
            <person name="Iotti M."/>
            <person name="Le Tacon F."/>
            <person name="Lindquist E.A."/>
            <person name="Lipzen A."/>
            <person name="Malagnac F."/>
            <person name="Mello A."/>
            <person name="Molinier V."/>
            <person name="Miyauchi S."/>
            <person name="Poulain J."/>
            <person name="Riccioni C."/>
            <person name="Rubini A."/>
            <person name="Sitrit Y."/>
            <person name="Splivallo R."/>
            <person name="Traeger S."/>
            <person name="Wang M."/>
            <person name="Zifcakova L."/>
            <person name="Wipf D."/>
            <person name="Zambonelli A."/>
            <person name="Paolocci F."/>
            <person name="Nowrousian M."/>
            <person name="Ottonello S."/>
            <person name="Baldrian P."/>
            <person name="Spatafora J.W."/>
            <person name="Henrissat B."/>
            <person name="Nagy L.G."/>
            <person name="Aury J.M."/>
            <person name="Wincker P."/>
            <person name="Grigoriev I.V."/>
            <person name="Bonfante P."/>
            <person name="Martin F.M."/>
        </authorList>
    </citation>
    <scope>NUCLEOTIDE SEQUENCE [LARGE SCALE GENOMIC DNA]</scope>
    <source>
        <strain evidence="2 3">120613-1</strain>
    </source>
</reference>